<name>A0A7R8D2N4_LEPSM</name>
<dbReference type="GO" id="GO:0005737">
    <property type="term" value="C:cytoplasm"/>
    <property type="evidence" value="ECO:0007669"/>
    <property type="project" value="TreeGrafter"/>
</dbReference>
<dbReference type="GO" id="GO:0043488">
    <property type="term" value="P:regulation of mRNA stability"/>
    <property type="evidence" value="ECO:0007669"/>
    <property type="project" value="InterPro"/>
</dbReference>
<evidence type="ECO:0000256" key="7">
    <source>
        <dbReference type="ARBA" id="ARBA00022833"/>
    </source>
</evidence>
<evidence type="ECO:0000313" key="10">
    <source>
        <dbReference type="EMBL" id="CAF2957873.1"/>
    </source>
</evidence>
<sequence length="441" mass="51270">MSHLNSSQVSKKIRSAIKAKLVELGAYVDEELPDYIMVMLVNKKPKETLTQDLKLFLNKNTDTFVDWLLNVLEKLDKVVSSSEEKRKKKKEFELVSEEKVEEKERKSVSSKRKGSSEPKLKSKIVAILPDDSDGEYDPEKILKKSILASSIQVPERKRGVEANKNLVLKAVAEADQSIKRRRALDRLRDNVAEGPPLPSSSPNKTLQENTEVDLRDRLRKKRQQRKEEEERRQVRRRSSSHSDKEEEDEDLEKMRELVLESIKRKQESMSKESRKIVVAPDHKRRKETSISPSHSSSRSLSSSSSLTSFEELKKTQERKQKRENEDNQGYEPEISHADSMKRPFLEDRSGLGSQRRKAVNLKSNSMEKKKPEAKVAPMLPILLLVSIPLHWDEPHDRRFKYKANYVYLIRYVIILRLPLYSKQVYCRAALFKSPKMDLHNR</sequence>
<feature type="compositionally biased region" description="Polar residues" evidence="9">
    <location>
        <begin position="200"/>
        <end position="209"/>
    </location>
</feature>
<dbReference type="EMBL" id="HG994584">
    <property type="protein sequence ID" value="CAF2957873.1"/>
    <property type="molecule type" value="Genomic_DNA"/>
</dbReference>
<dbReference type="PANTHER" id="PTHR14738">
    <property type="entry name" value="ZINC FINGER CCCH DOMAIN-CONTAINING PROTEIN 14"/>
    <property type="match status" value="1"/>
</dbReference>
<feature type="compositionally biased region" description="Basic and acidic residues" evidence="9">
    <location>
        <begin position="252"/>
        <end position="275"/>
    </location>
</feature>
<feature type="region of interest" description="Disordered" evidence="9">
    <location>
        <begin position="178"/>
        <end position="358"/>
    </location>
</feature>
<dbReference type="GO" id="GO:0008143">
    <property type="term" value="F:poly(A) binding"/>
    <property type="evidence" value="ECO:0007669"/>
    <property type="project" value="InterPro"/>
</dbReference>
<comment type="similarity">
    <text evidence="2">Belongs to the ZC3H14 family.</text>
</comment>
<evidence type="ECO:0000256" key="9">
    <source>
        <dbReference type="SAM" id="MobiDB-lite"/>
    </source>
</evidence>
<keyword evidence="11" id="KW-1185">Reference proteome</keyword>
<dbReference type="PANTHER" id="PTHR14738:SF29">
    <property type="entry name" value="ZINC FINGER CCCH DOMAIN-CONTAINING PROTEIN 14"/>
    <property type="match status" value="1"/>
</dbReference>
<keyword evidence="4" id="KW-0479">Metal-binding</keyword>
<evidence type="ECO:0000256" key="4">
    <source>
        <dbReference type="ARBA" id="ARBA00022723"/>
    </source>
</evidence>
<feature type="compositionally biased region" description="Basic and acidic residues" evidence="9">
    <location>
        <begin position="310"/>
        <end position="325"/>
    </location>
</feature>
<dbReference type="GO" id="GO:0008270">
    <property type="term" value="F:zinc ion binding"/>
    <property type="evidence" value="ECO:0007669"/>
    <property type="project" value="UniProtKB-KW"/>
</dbReference>
<evidence type="ECO:0000313" key="11">
    <source>
        <dbReference type="Proteomes" id="UP000675881"/>
    </source>
</evidence>
<organism evidence="10 11">
    <name type="scientific">Lepeophtheirus salmonis</name>
    <name type="common">Salmon louse</name>
    <name type="synonym">Caligus salmonis</name>
    <dbReference type="NCBI Taxonomy" id="72036"/>
    <lineage>
        <taxon>Eukaryota</taxon>
        <taxon>Metazoa</taxon>
        <taxon>Ecdysozoa</taxon>
        <taxon>Arthropoda</taxon>
        <taxon>Crustacea</taxon>
        <taxon>Multicrustacea</taxon>
        <taxon>Hexanauplia</taxon>
        <taxon>Copepoda</taxon>
        <taxon>Siphonostomatoida</taxon>
        <taxon>Caligidae</taxon>
        <taxon>Lepeophtheirus</taxon>
    </lineage>
</organism>
<protein>
    <recommendedName>
        <fullName evidence="3">Zinc finger CCCH domain-containing protein 14</fullName>
    </recommendedName>
</protein>
<keyword evidence="6" id="KW-0863">Zinc-finger</keyword>
<gene>
    <name evidence="10" type="ORF">LSAA_10180</name>
</gene>
<evidence type="ECO:0000256" key="3">
    <source>
        <dbReference type="ARBA" id="ARBA00015071"/>
    </source>
</evidence>
<dbReference type="GO" id="GO:0005634">
    <property type="term" value="C:nucleus"/>
    <property type="evidence" value="ECO:0007669"/>
    <property type="project" value="UniProtKB-SubCell"/>
</dbReference>
<evidence type="ECO:0000256" key="5">
    <source>
        <dbReference type="ARBA" id="ARBA00022737"/>
    </source>
</evidence>
<dbReference type="Proteomes" id="UP000675881">
    <property type="component" value="Chromosome 5"/>
</dbReference>
<keyword evidence="5" id="KW-0677">Repeat</keyword>
<reference evidence="10" key="1">
    <citation type="submission" date="2021-02" db="EMBL/GenBank/DDBJ databases">
        <authorList>
            <person name="Bekaert M."/>
        </authorList>
    </citation>
    <scope>NUCLEOTIDE SEQUENCE</scope>
    <source>
        <strain evidence="10">IoA-00</strain>
    </source>
</reference>
<feature type="compositionally biased region" description="Basic and acidic residues" evidence="9">
    <location>
        <begin position="333"/>
        <end position="349"/>
    </location>
</feature>
<dbReference type="AlphaFoldDB" id="A0A7R8D2N4"/>
<keyword evidence="7" id="KW-0862">Zinc</keyword>
<comment type="subcellular location">
    <subcellularLocation>
        <location evidence="1">Nucleus</location>
    </subcellularLocation>
</comment>
<evidence type="ECO:0000256" key="2">
    <source>
        <dbReference type="ARBA" id="ARBA00008423"/>
    </source>
</evidence>
<evidence type="ECO:0000256" key="1">
    <source>
        <dbReference type="ARBA" id="ARBA00004123"/>
    </source>
</evidence>
<dbReference type="OrthoDB" id="5589010at2759"/>
<dbReference type="Gene3D" id="1.20.1390.10">
    <property type="entry name" value="PWI domain"/>
    <property type="match status" value="1"/>
</dbReference>
<accession>A0A7R8D2N4</accession>
<proteinExistence type="inferred from homology"/>
<feature type="compositionally biased region" description="Low complexity" evidence="9">
    <location>
        <begin position="289"/>
        <end position="308"/>
    </location>
</feature>
<evidence type="ECO:0000256" key="8">
    <source>
        <dbReference type="ARBA" id="ARBA00023242"/>
    </source>
</evidence>
<keyword evidence="8" id="KW-0539">Nucleus</keyword>
<evidence type="ECO:0000256" key="6">
    <source>
        <dbReference type="ARBA" id="ARBA00022771"/>
    </source>
</evidence>
<dbReference type="InterPro" id="IPR040366">
    <property type="entry name" value="Nab2/ZC3H14"/>
</dbReference>